<protein>
    <submittedName>
        <fullName evidence="1">Uncharacterized protein</fullName>
    </submittedName>
</protein>
<feature type="non-terminal residue" evidence="1">
    <location>
        <position position="70"/>
    </location>
</feature>
<accession>A0AAV5UTI8</accession>
<gene>
    <name evidence="1" type="ORF">PFISCL1PPCAC_1696</name>
</gene>
<sequence length="70" mass="7670">LNGHDVSNKSSLVGVLPATVASAVITANRNGFLINNEALKWIKKVSEEEAIEIMSLFSTLQLSNHHLIWV</sequence>
<evidence type="ECO:0000313" key="1">
    <source>
        <dbReference type="EMBL" id="GMT10399.1"/>
    </source>
</evidence>
<organism evidence="1 2">
    <name type="scientific">Pristionchus fissidentatus</name>
    <dbReference type="NCBI Taxonomy" id="1538716"/>
    <lineage>
        <taxon>Eukaryota</taxon>
        <taxon>Metazoa</taxon>
        <taxon>Ecdysozoa</taxon>
        <taxon>Nematoda</taxon>
        <taxon>Chromadorea</taxon>
        <taxon>Rhabditida</taxon>
        <taxon>Rhabditina</taxon>
        <taxon>Diplogasteromorpha</taxon>
        <taxon>Diplogasteroidea</taxon>
        <taxon>Neodiplogasteridae</taxon>
        <taxon>Pristionchus</taxon>
    </lineage>
</organism>
<proteinExistence type="predicted"/>
<dbReference type="Proteomes" id="UP001432322">
    <property type="component" value="Unassembled WGS sequence"/>
</dbReference>
<comment type="caution">
    <text evidence="1">The sequence shown here is derived from an EMBL/GenBank/DDBJ whole genome shotgun (WGS) entry which is preliminary data.</text>
</comment>
<reference evidence="1" key="1">
    <citation type="submission" date="2023-10" db="EMBL/GenBank/DDBJ databases">
        <title>Genome assembly of Pristionchus species.</title>
        <authorList>
            <person name="Yoshida K."/>
            <person name="Sommer R.J."/>
        </authorList>
    </citation>
    <scope>NUCLEOTIDE SEQUENCE</scope>
    <source>
        <strain evidence="1">RS5133</strain>
    </source>
</reference>
<dbReference type="AlphaFoldDB" id="A0AAV5UTI8"/>
<dbReference type="EMBL" id="BTSY01000001">
    <property type="protein sequence ID" value="GMT10399.1"/>
    <property type="molecule type" value="Genomic_DNA"/>
</dbReference>
<feature type="non-terminal residue" evidence="1">
    <location>
        <position position="1"/>
    </location>
</feature>
<evidence type="ECO:0000313" key="2">
    <source>
        <dbReference type="Proteomes" id="UP001432322"/>
    </source>
</evidence>
<keyword evidence="2" id="KW-1185">Reference proteome</keyword>
<name>A0AAV5UTI8_9BILA</name>